<dbReference type="eggNOG" id="COG1233">
    <property type="taxonomic scope" value="Bacteria"/>
</dbReference>
<dbReference type="RefSeq" id="WP_013490555.1">
    <property type="nucleotide sequence ID" value="NC_014829.1"/>
</dbReference>
<reference evidence="12 13" key="1">
    <citation type="submission" date="2010-12" db="EMBL/GenBank/DDBJ databases">
        <title>Complete sequence of Bacillus cellulosilyticus DSM 2522.</title>
        <authorList>
            <consortium name="US DOE Joint Genome Institute"/>
            <person name="Lucas S."/>
            <person name="Copeland A."/>
            <person name="Lapidus A."/>
            <person name="Cheng J.-F."/>
            <person name="Bruce D."/>
            <person name="Goodwin L."/>
            <person name="Pitluck S."/>
            <person name="Chertkov O."/>
            <person name="Detter J.C."/>
            <person name="Han C."/>
            <person name="Tapia R."/>
            <person name="Land M."/>
            <person name="Hauser L."/>
            <person name="Jeffries C."/>
            <person name="Kyrpides N."/>
            <person name="Ivanova N."/>
            <person name="Mikhailova N."/>
            <person name="Brumm P."/>
            <person name="Mead D."/>
            <person name="Woyke T."/>
        </authorList>
    </citation>
    <scope>NUCLEOTIDE SEQUENCE [LARGE SCALE GENOMIC DNA]</scope>
    <source>
        <strain evidence="13">ATCC 21833 / DSM 2522 / FERM P-1141 / JCM 9156 / N-4</strain>
    </source>
</reference>
<dbReference type="NCBIfam" id="TIGR02734">
    <property type="entry name" value="crtI_fam"/>
    <property type="match status" value="1"/>
</dbReference>
<dbReference type="PANTHER" id="PTHR43734">
    <property type="entry name" value="PHYTOENE DESATURASE"/>
    <property type="match status" value="1"/>
</dbReference>
<sequence>MKKHAVIIGGGLGGLSAAIKLQATGWQVTLLEKNNDVGGKLHEVVIGSHHFDFGPNTITMPHVFREVVQDAGENPDDYFTFEKLDVHTKNVFADRSSFYFSSEKERMKEELLKLDPFAADKYEDYLMEVENLYSLARQHFFHRTFSSWKDYLSLPLAKAMARVKPLTTLDAFHQQFFKDARVRYAFNRYATYIGSSPYTTPATFGLIGHLELVDGVYFTRGGNHRIALGFLKLAKKLGVTLLTNTEVTKLEVKDQRIVAAITDKEQRITGDKFILNGDLLTQFPRLVDKQHRPHFSLKHVQPSISAFVIMAAMKTRLDLHHHHVFFGENPKREFTQLFDDQKFGDDPTIYICTSSKTDETLSPDGDNLFILVNAPPLSADLNEKREPSFVIKERIYDQLEKRGLAIRDNVVNDITVDPTTIAAKFHAFRGSLYGIASNRKRDTFLRPYNAAKDISNLYFVGGSTHPGGGSPMVVLSGSNVARKILSG</sequence>
<dbReference type="GO" id="GO:0016491">
    <property type="term" value="F:oxidoreductase activity"/>
    <property type="evidence" value="ECO:0007669"/>
    <property type="project" value="UniProtKB-KW"/>
</dbReference>
<dbReference type="Pfam" id="PF01593">
    <property type="entry name" value="Amino_oxidase"/>
    <property type="match status" value="1"/>
</dbReference>
<keyword evidence="2 10" id="KW-0125">Carotenoid biosynthesis</keyword>
<dbReference type="AlphaFoldDB" id="E6TWG2"/>
<dbReference type="KEGG" id="bco:Bcell_3994"/>
<comment type="similarity">
    <text evidence="5">Belongs to the carotenoid/retinoid oxidoreductase family. CrtP subfamily.</text>
</comment>
<dbReference type="PANTHER" id="PTHR43734:SF7">
    <property type="entry name" value="4,4'-DIAPONEUROSPORENE OXYGENASE"/>
    <property type="match status" value="1"/>
</dbReference>
<name>E6TWG2_EVAC2</name>
<evidence type="ECO:0000256" key="6">
    <source>
        <dbReference type="ARBA" id="ARBA00039159"/>
    </source>
</evidence>
<dbReference type="Proteomes" id="UP000001401">
    <property type="component" value="Chromosome"/>
</dbReference>
<proteinExistence type="inferred from homology"/>
<evidence type="ECO:0000256" key="10">
    <source>
        <dbReference type="RuleBase" id="RU362075"/>
    </source>
</evidence>
<protein>
    <recommendedName>
        <fullName evidence="6">4,4'-diaponeurosporene oxygenase</fullName>
    </recommendedName>
    <alternativeName>
        <fullName evidence="7">4,4'-diaponeurosporene oxidase</fullName>
    </alternativeName>
    <alternativeName>
        <fullName evidence="8">Carotenoid oxidase</fullName>
    </alternativeName>
</protein>
<comment type="catalytic activity">
    <reaction evidence="9">
        <text>all-trans-4,4'-diaponeurosporene + 2 AH2 + 2 O2 = 4,4'-diaponeurosporenal + 2 A + 3 H2O</text>
        <dbReference type="Rhea" id="RHEA:56104"/>
        <dbReference type="ChEBI" id="CHEBI:13193"/>
        <dbReference type="ChEBI" id="CHEBI:15377"/>
        <dbReference type="ChEBI" id="CHEBI:15379"/>
        <dbReference type="ChEBI" id="CHEBI:17499"/>
        <dbReference type="ChEBI" id="CHEBI:62743"/>
        <dbReference type="ChEBI" id="CHEBI:79065"/>
    </reaction>
</comment>
<evidence type="ECO:0000256" key="3">
    <source>
        <dbReference type="ARBA" id="ARBA00023002"/>
    </source>
</evidence>
<comment type="cofactor">
    <cofactor evidence="1">
        <name>FAD</name>
        <dbReference type="ChEBI" id="CHEBI:57692"/>
    </cofactor>
</comment>
<keyword evidence="3 10" id="KW-0560">Oxidoreductase</keyword>
<evidence type="ECO:0000256" key="1">
    <source>
        <dbReference type="ARBA" id="ARBA00001974"/>
    </source>
</evidence>
<evidence type="ECO:0000313" key="12">
    <source>
        <dbReference type="EMBL" id="ADU32225.1"/>
    </source>
</evidence>
<evidence type="ECO:0000256" key="8">
    <source>
        <dbReference type="ARBA" id="ARBA00042619"/>
    </source>
</evidence>
<gene>
    <name evidence="12" type="ordered locus">Bcell_3994</name>
</gene>
<evidence type="ECO:0000256" key="2">
    <source>
        <dbReference type="ARBA" id="ARBA00022746"/>
    </source>
</evidence>
<dbReference type="InterPro" id="IPR014105">
    <property type="entry name" value="Carotenoid/retinoid_OxRdtase"/>
</dbReference>
<dbReference type="GO" id="GO:0016117">
    <property type="term" value="P:carotenoid biosynthetic process"/>
    <property type="evidence" value="ECO:0007669"/>
    <property type="project" value="UniProtKB-KW"/>
</dbReference>
<dbReference type="SUPFAM" id="SSF51905">
    <property type="entry name" value="FAD/NAD(P)-binding domain"/>
    <property type="match status" value="1"/>
</dbReference>
<evidence type="ECO:0000256" key="9">
    <source>
        <dbReference type="ARBA" id="ARBA00048532"/>
    </source>
</evidence>
<organism evidence="12 13">
    <name type="scientific">Evansella cellulosilytica (strain ATCC 21833 / DSM 2522 / FERM P-1141 / JCM 9156 / N-4)</name>
    <name type="common">Bacillus cellulosilyticus</name>
    <dbReference type="NCBI Taxonomy" id="649639"/>
    <lineage>
        <taxon>Bacteria</taxon>
        <taxon>Bacillati</taxon>
        <taxon>Bacillota</taxon>
        <taxon>Bacilli</taxon>
        <taxon>Bacillales</taxon>
        <taxon>Bacillaceae</taxon>
        <taxon>Evansella</taxon>
    </lineage>
</organism>
<comment type="pathway">
    <text evidence="4">Carotenoid biosynthesis; staphyloxanthin biosynthesis; staphyloxanthin from farnesyl diphosphate: step 3/5.</text>
</comment>
<evidence type="ECO:0000259" key="11">
    <source>
        <dbReference type="Pfam" id="PF01593"/>
    </source>
</evidence>
<dbReference type="STRING" id="649639.Bcell_3994"/>
<dbReference type="Gene3D" id="3.50.50.60">
    <property type="entry name" value="FAD/NAD(P)-binding domain"/>
    <property type="match status" value="2"/>
</dbReference>
<evidence type="ECO:0000256" key="7">
    <source>
        <dbReference type="ARBA" id="ARBA00041900"/>
    </source>
</evidence>
<feature type="domain" description="Amine oxidase" evidence="11">
    <location>
        <begin position="12"/>
        <end position="485"/>
    </location>
</feature>
<evidence type="ECO:0000256" key="4">
    <source>
        <dbReference type="ARBA" id="ARBA00037901"/>
    </source>
</evidence>
<dbReference type="InterPro" id="IPR036188">
    <property type="entry name" value="FAD/NAD-bd_sf"/>
</dbReference>
<dbReference type="HOGENOM" id="CLU_019722_2_1_9"/>
<evidence type="ECO:0000313" key="13">
    <source>
        <dbReference type="Proteomes" id="UP000001401"/>
    </source>
</evidence>
<accession>E6TWG2</accession>
<dbReference type="InterPro" id="IPR002937">
    <property type="entry name" value="Amino_oxidase"/>
</dbReference>
<keyword evidence="13" id="KW-1185">Reference proteome</keyword>
<evidence type="ECO:0000256" key="5">
    <source>
        <dbReference type="ARBA" id="ARBA00038194"/>
    </source>
</evidence>
<dbReference type="OrthoDB" id="9814556at2"/>
<dbReference type="EMBL" id="CP002394">
    <property type="protein sequence ID" value="ADU32225.1"/>
    <property type="molecule type" value="Genomic_DNA"/>
</dbReference>